<dbReference type="SFLD" id="SFLDG01135">
    <property type="entry name" value="C1.5.6:_HAD__Beta-PGM__Phospha"/>
    <property type="match status" value="1"/>
</dbReference>
<dbReference type="SFLD" id="SFLDG01129">
    <property type="entry name" value="C1.5:_HAD__Beta-PGM__Phosphata"/>
    <property type="match status" value="1"/>
</dbReference>
<dbReference type="Pfam" id="PF13419">
    <property type="entry name" value="HAD_2"/>
    <property type="match status" value="1"/>
</dbReference>
<comment type="similarity">
    <text evidence="2">Belongs to the HAD-like hydrolase superfamily. CbbY/CbbZ/Gph/YieH family.</text>
</comment>
<proteinExistence type="inferred from homology"/>
<comment type="cofactor">
    <cofactor evidence="1">
        <name>Mg(2+)</name>
        <dbReference type="ChEBI" id="CHEBI:18420"/>
    </cofactor>
</comment>
<dbReference type="GO" id="GO:0003824">
    <property type="term" value="F:catalytic activity"/>
    <property type="evidence" value="ECO:0007669"/>
    <property type="project" value="UniProtKB-ARBA"/>
</dbReference>
<dbReference type="Gene3D" id="1.10.150.240">
    <property type="entry name" value="Putative phosphatase, domain 2"/>
    <property type="match status" value="1"/>
</dbReference>
<dbReference type="Gene3D" id="3.40.50.1000">
    <property type="entry name" value="HAD superfamily/HAD-like"/>
    <property type="match status" value="1"/>
</dbReference>
<evidence type="ECO:0000256" key="1">
    <source>
        <dbReference type="ARBA" id="ARBA00001946"/>
    </source>
</evidence>
<dbReference type="PRINTS" id="PR00413">
    <property type="entry name" value="HADHALOGNASE"/>
</dbReference>
<evidence type="ECO:0000256" key="2">
    <source>
        <dbReference type="ARBA" id="ARBA00006171"/>
    </source>
</evidence>
<dbReference type="NCBIfam" id="TIGR01549">
    <property type="entry name" value="HAD-SF-IA-v1"/>
    <property type="match status" value="1"/>
</dbReference>
<dbReference type="AlphaFoldDB" id="A0A8D6Q039"/>
<evidence type="ECO:0000313" key="5">
    <source>
        <dbReference type="EMBL" id="CAB3558930.1"/>
    </source>
</evidence>
<protein>
    <submittedName>
        <fullName evidence="5">Phosphorylated carbohydrates phosphatase</fullName>
    </submittedName>
</protein>
<dbReference type="PANTHER" id="PTHR46193">
    <property type="entry name" value="6-PHOSPHOGLUCONATE PHOSPHATASE"/>
    <property type="match status" value="1"/>
</dbReference>
<dbReference type="SFLD" id="SFLDS00003">
    <property type="entry name" value="Haloacid_Dehalogenase"/>
    <property type="match status" value="1"/>
</dbReference>
<dbReference type="GO" id="GO:0046872">
    <property type="term" value="F:metal ion binding"/>
    <property type="evidence" value="ECO:0007669"/>
    <property type="project" value="UniProtKB-KW"/>
</dbReference>
<evidence type="ECO:0000256" key="4">
    <source>
        <dbReference type="ARBA" id="ARBA00022842"/>
    </source>
</evidence>
<dbReference type="InterPro" id="IPR036412">
    <property type="entry name" value="HAD-like_sf"/>
</dbReference>
<name>A0A8D6Q039_KLEPN</name>
<dbReference type="InterPro" id="IPR041492">
    <property type="entry name" value="HAD_2"/>
</dbReference>
<reference evidence="5" key="1">
    <citation type="submission" date="2020-04" db="EMBL/GenBank/DDBJ databases">
        <authorList>
            <person name="Naeem R."/>
            <person name="Antony C."/>
            <person name="Guan Q."/>
        </authorList>
    </citation>
    <scope>NUCLEOTIDE SEQUENCE</scope>
    <source>
        <strain evidence="5">NGKP54</strain>
    </source>
</reference>
<sequence length="223" mass="24639">MTRIRGVIFDMDGVLIDAREWHYNALNQALSLFGLSISREAHLGGFDGLPTREKLKRLSEQEGLPVTLHTLINNLKQRYTLQMAEKYCRPVDAHQEALAALSEQGYRLAVASNSVRVSVDTLLARAGLNQWLQFTLSNEDVSCGKPHPEIYRKAIAKLQLSPQECVVVEDNPHGIAAATAAGAHVLPVADPSAVNLSLIEKFIRQCESKKDEIFTPKRGLAKS</sequence>
<evidence type="ECO:0000256" key="3">
    <source>
        <dbReference type="ARBA" id="ARBA00022723"/>
    </source>
</evidence>
<keyword evidence="3" id="KW-0479">Metal-binding</keyword>
<dbReference type="InterPro" id="IPR006439">
    <property type="entry name" value="HAD-SF_hydro_IA"/>
</dbReference>
<accession>A0A8D6Q039</accession>
<dbReference type="NCBIfam" id="TIGR01509">
    <property type="entry name" value="HAD-SF-IA-v3"/>
    <property type="match status" value="1"/>
</dbReference>
<dbReference type="SUPFAM" id="SSF56784">
    <property type="entry name" value="HAD-like"/>
    <property type="match status" value="1"/>
</dbReference>
<dbReference type="InterPro" id="IPR023198">
    <property type="entry name" value="PGP-like_dom2"/>
</dbReference>
<dbReference type="EMBL" id="LR793264">
    <property type="protein sequence ID" value="CAB3558930.1"/>
    <property type="molecule type" value="Genomic_DNA"/>
</dbReference>
<gene>
    <name evidence="5" type="ORF">NGKP54_PROKKA_03149</name>
</gene>
<dbReference type="InterPro" id="IPR023214">
    <property type="entry name" value="HAD_sf"/>
</dbReference>
<dbReference type="PANTHER" id="PTHR46193:SF9">
    <property type="entry name" value="HALOACID DEHALOGENASE-LIKE HYDROLASE DOMAIN-CONTAINING PROTEIN SGPP"/>
    <property type="match status" value="1"/>
</dbReference>
<dbReference type="InterPro" id="IPR051600">
    <property type="entry name" value="Beta-PGM-like"/>
</dbReference>
<organism evidence="5">
    <name type="scientific">Klebsiella pneumoniae</name>
    <dbReference type="NCBI Taxonomy" id="573"/>
    <lineage>
        <taxon>Bacteria</taxon>
        <taxon>Pseudomonadati</taxon>
        <taxon>Pseudomonadota</taxon>
        <taxon>Gammaproteobacteria</taxon>
        <taxon>Enterobacterales</taxon>
        <taxon>Enterobacteriaceae</taxon>
        <taxon>Klebsiella/Raoultella group</taxon>
        <taxon>Klebsiella</taxon>
        <taxon>Klebsiella pneumoniae complex</taxon>
    </lineage>
</organism>
<keyword evidence="4" id="KW-0460">Magnesium</keyword>
<dbReference type="RefSeq" id="WP_108452542.1">
    <property type="nucleotide sequence ID" value="NZ_CABVMH010000007.1"/>
</dbReference>
<dbReference type="CDD" id="cd07505">
    <property type="entry name" value="HAD_BPGM-like"/>
    <property type="match status" value="1"/>
</dbReference>